<keyword evidence="9 19" id="KW-0256">Endoplasmic reticulum</keyword>
<dbReference type="PRINTS" id="PR00328">
    <property type="entry name" value="SAR1GTPBP"/>
</dbReference>
<gene>
    <name evidence="20" type="ORF">NERG_02392</name>
    <name evidence="21" type="ORF">NESG_00443</name>
</gene>
<evidence type="ECO:0000256" key="17">
    <source>
        <dbReference type="PIRSR" id="PIRSR606689-2"/>
    </source>
</evidence>
<protein>
    <recommendedName>
        <fullName evidence="6">Small COPII coat GTPase SAR1</fullName>
    </recommendedName>
    <alternativeName>
        <fullName evidence="5">Small COPII coat GTPase sar1</fullName>
    </alternativeName>
</protein>
<feature type="binding site" evidence="15">
    <location>
        <position position="142"/>
    </location>
    <ligand>
        <name>GTP</name>
        <dbReference type="ChEBI" id="CHEBI:37565"/>
    </ligand>
</feature>
<dbReference type="STRING" id="944018.H8ZFM1"/>
<dbReference type="GO" id="GO:0012507">
    <property type="term" value="C:ER to Golgi transport vesicle membrane"/>
    <property type="evidence" value="ECO:0007669"/>
    <property type="project" value="UniProtKB-SubCell"/>
</dbReference>
<evidence type="ECO:0000256" key="11">
    <source>
        <dbReference type="ARBA" id="ARBA00022927"/>
    </source>
</evidence>
<dbReference type="SMART" id="SM00177">
    <property type="entry name" value="ARF"/>
    <property type="match status" value="1"/>
</dbReference>
<evidence type="ECO:0000256" key="9">
    <source>
        <dbReference type="ARBA" id="ARBA00022824"/>
    </source>
</evidence>
<feature type="binding site" evidence="15">
    <location>
        <position position="43"/>
    </location>
    <ligand>
        <name>GTP</name>
        <dbReference type="ChEBI" id="CHEBI:37565"/>
    </ligand>
</feature>
<dbReference type="GO" id="GO:0000139">
    <property type="term" value="C:Golgi membrane"/>
    <property type="evidence" value="ECO:0007669"/>
    <property type="project" value="UniProtKB-SubCell"/>
</dbReference>
<feature type="binding site" evidence="15">
    <location>
        <position position="45"/>
    </location>
    <ligand>
        <name>GTP</name>
        <dbReference type="ChEBI" id="CHEBI:37565"/>
    </ligand>
</feature>
<feature type="binding site" evidence="16">
    <location>
        <begin position="37"/>
        <end position="44"/>
    </location>
    <ligand>
        <name>GTP</name>
        <dbReference type="ChEBI" id="CHEBI:37565"/>
    </ligand>
</feature>
<evidence type="ECO:0000256" key="7">
    <source>
        <dbReference type="ARBA" id="ARBA00022448"/>
    </source>
</evidence>
<evidence type="ECO:0000256" key="1">
    <source>
        <dbReference type="ARBA" id="ARBA00004255"/>
    </source>
</evidence>
<evidence type="ECO:0000313" key="20">
    <source>
        <dbReference type="EMBL" id="EHY64582.1"/>
    </source>
</evidence>
<evidence type="ECO:0000256" key="8">
    <source>
        <dbReference type="ARBA" id="ARBA00022741"/>
    </source>
</evidence>
<evidence type="ECO:0000256" key="2">
    <source>
        <dbReference type="ARBA" id="ARBA00004299"/>
    </source>
</evidence>
<evidence type="ECO:0000256" key="18">
    <source>
        <dbReference type="RuleBase" id="RU003925"/>
    </source>
</evidence>
<dbReference type="AlphaFoldDB" id="H8ZFM1"/>
<feature type="binding site" evidence="15">
    <location>
        <position position="143"/>
    </location>
    <ligand>
        <name>GTP</name>
        <dbReference type="ChEBI" id="CHEBI:37565"/>
    </ligand>
</feature>
<evidence type="ECO:0000256" key="4">
    <source>
        <dbReference type="ARBA" id="ARBA00007507"/>
    </source>
</evidence>
<evidence type="ECO:0000313" key="22">
    <source>
        <dbReference type="Proteomes" id="UP000054524"/>
    </source>
</evidence>
<dbReference type="HOGENOM" id="CLU_040729_6_0_1"/>
<keyword evidence="10 19" id="KW-0931">ER-Golgi transport</keyword>
<dbReference type="NCBIfam" id="TIGR00231">
    <property type="entry name" value="small_GTP"/>
    <property type="match status" value="1"/>
</dbReference>
<evidence type="ECO:0000256" key="14">
    <source>
        <dbReference type="PIRSR" id="PIRSR606687-1"/>
    </source>
</evidence>
<dbReference type="PROSITE" id="PS51417">
    <property type="entry name" value="ARF"/>
    <property type="match status" value="1"/>
</dbReference>
<accession>A0A086J5E7</accession>
<sequence>MEYYEKGKQLLLDLIENGPRTIFERLFGKNTHIVFLGIDNAGKTTLLLRLKTDTVHTVAPTQSVREETLQIGNMKVTIKDLGGHEAARLGWNTYFMQSEGIIFLIDITDFDRYEIVAKTYARLFYDMEMSGKKSLPVAVLFNKTDMWKKVWAMRHPHEPAPVLDEAYLNYMCGLLGITVGEGENGRRVSASYCCVVTDSISTPNNGFMLAFKWLDMMIRAEK</sequence>
<dbReference type="OrthoDB" id="2011769at2759"/>
<keyword evidence="14" id="KW-0460">Magnesium</keyword>
<name>H8ZFM1_NEMA1</name>
<feature type="binding site" evidence="15">
    <location>
        <position position="145"/>
    </location>
    <ligand>
        <name>GTP</name>
        <dbReference type="ChEBI" id="CHEBI:37565"/>
    </ligand>
</feature>
<evidence type="ECO:0000256" key="5">
    <source>
        <dbReference type="ARBA" id="ARBA00019961"/>
    </source>
</evidence>
<keyword evidence="11 19" id="KW-0653">Protein transport</keyword>
<feature type="binding site" evidence="15">
    <location>
        <position position="44"/>
    </location>
    <ligand>
        <name>GTP</name>
        <dbReference type="ChEBI" id="CHEBI:37565"/>
    </ligand>
</feature>
<comment type="similarity">
    <text evidence="4 19">Belongs to the small GTPase superfamily. SAR1 family.</text>
</comment>
<feature type="binding site" evidence="17">
    <location>
        <position position="61"/>
    </location>
    <ligand>
        <name>Mg(2+)</name>
        <dbReference type="ChEBI" id="CHEBI:18420"/>
    </ligand>
</feature>
<feature type="binding site" evidence="15">
    <location>
        <position position="200"/>
    </location>
    <ligand>
        <name>GTP</name>
        <dbReference type="ChEBI" id="CHEBI:37565"/>
    </ligand>
</feature>
<feature type="binding site" evidence="15">
    <location>
        <position position="42"/>
    </location>
    <ligand>
        <name>GTP</name>
        <dbReference type="ChEBI" id="CHEBI:37565"/>
    </ligand>
</feature>
<evidence type="ECO:0000256" key="12">
    <source>
        <dbReference type="ARBA" id="ARBA00023034"/>
    </source>
</evidence>
<dbReference type="EMBL" id="AKIJ01000001">
    <property type="protein sequence ID" value="KFG27365.1"/>
    <property type="molecule type" value="Genomic_DNA"/>
</dbReference>
<dbReference type="Proteomes" id="UP000054524">
    <property type="component" value="Unassembled WGS sequence"/>
</dbReference>
<evidence type="ECO:0000313" key="21">
    <source>
        <dbReference type="EMBL" id="KFG27365.1"/>
    </source>
</evidence>
<feature type="binding site" evidence="15">
    <location>
        <position position="40"/>
    </location>
    <ligand>
        <name>GTP</name>
        <dbReference type="ChEBI" id="CHEBI:37565"/>
    </ligand>
</feature>
<dbReference type="GO" id="GO:0016192">
    <property type="term" value="P:vesicle-mediated transport"/>
    <property type="evidence" value="ECO:0007669"/>
    <property type="project" value="UniProtKB-KW"/>
</dbReference>
<dbReference type="SMART" id="SM00178">
    <property type="entry name" value="SAR"/>
    <property type="match status" value="1"/>
</dbReference>
<dbReference type="GO" id="GO:0046872">
    <property type="term" value="F:metal ion binding"/>
    <property type="evidence" value="ECO:0007669"/>
    <property type="project" value="UniProtKB-KW"/>
</dbReference>
<dbReference type="InterPro" id="IPR027417">
    <property type="entry name" value="P-loop_NTPase"/>
</dbReference>
<keyword evidence="12 19" id="KW-0333">Golgi apparatus</keyword>
<keyword evidence="14" id="KW-0479">Metal-binding</keyword>
<dbReference type="GO" id="GO:0005525">
    <property type="term" value="F:GTP binding"/>
    <property type="evidence" value="ECO:0007669"/>
    <property type="project" value="UniProtKB-KW"/>
</dbReference>
<proteinExistence type="inferred from homology"/>
<evidence type="ECO:0000256" key="6">
    <source>
        <dbReference type="ARBA" id="ARBA00021124"/>
    </source>
</evidence>
<dbReference type="InterPro" id="IPR006687">
    <property type="entry name" value="Small_GTPase_SAR1"/>
</dbReference>
<keyword evidence="8 15" id="KW-0547">Nucleotide-binding</keyword>
<feature type="binding site" evidence="16">
    <location>
        <position position="83"/>
    </location>
    <ligand>
        <name>GTP</name>
        <dbReference type="ChEBI" id="CHEBI:37565"/>
    </ligand>
</feature>
<dbReference type="Pfam" id="PF00025">
    <property type="entry name" value="Arf"/>
    <property type="match status" value="1"/>
</dbReference>
<evidence type="ECO:0000256" key="16">
    <source>
        <dbReference type="PIRSR" id="PIRSR606689-1"/>
    </source>
</evidence>
<feature type="binding site" evidence="14">
    <location>
        <position position="39"/>
    </location>
    <ligand>
        <name>Mg(2+)</name>
        <dbReference type="ChEBI" id="CHEBI:18420"/>
    </ligand>
</feature>
<evidence type="ECO:0000256" key="13">
    <source>
        <dbReference type="ARBA" id="ARBA00023134"/>
    </source>
</evidence>
<dbReference type="EMBL" id="JH604640">
    <property type="protein sequence ID" value="EHY64582.1"/>
    <property type="molecule type" value="Genomic_DNA"/>
</dbReference>
<comment type="subcellular location">
    <subcellularLocation>
        <location evidence="2">Cytoplasmic vesicle</location>
        <location evidence="2">COPII-coated vesicle membrane</location>
        <topology evidence="2">Peripheral membrane protein</topology>
        <orientation evidence="2">Cytoplasmic side</orientation>
    </subcellularLocation>
    <subcellularLocation>
        <location evidence="3">Endoplasmic reticulum membrane</location>
        <topology evidence="3">Peripheral membrane protein</topology>
        <orientation evidence="3">Cytoplasmic side</orientation>
    </subcellularLocation>
    <subcellularLocation>
        <location evidence="1">Golgi apparatus membrane</location>
        <topology evidence="1">Peripheral membrane protein</topology>
        <orientation evidence="1">Cytoplasmic side</orientation>
    </subcellularLocation>
</comment>
<dbReference type="InterPro" id="IPR006689">
    <property type="entry name" value="Small_GTPase_ARF/SAR"/>
</dbReference>
<evidence type="ECO:0000256" key="15">
    <source>
        <dbReference type="PIRSR" id="PIRSR606687-2"/>
    </source>
</evidence>
<organism evidence="20">
    <name type="scientific">Nematocida ausubeli (strain ATCC PRA-371 / ERTm2)</name>
    <name type="common">Nematode killer fungus</name>
    <dbReference type="NCBI Taxonomy" id="1913371"/>
    <lineage>
        <taxon>Eukaryota</taxon>
        <taxon>Fungi</taxon>
        <taxon>Fungi incertae sedis</taxon>
        <taxon>Microsporidia</taxon>
        <taxon>Nematocida</taxon>
    </lineage>
</organism>
<dbReference type="InterPro" id="IPR005225">
    <property type="entry name" value="Small_GTP-bd"/>
</dbReference>
<keyword evidence="22" id="KW-1185">Reference proteome</keyword>
<dbReference type="GO" id="GO:0003924">
    <property type="term" value="F:GTPase activity"/>
    <property type="evidence" value="ECO:0007669"/>
    <property type="project" value="InterPro"/>
</dbReference>
<evidence type="ECO:0000256" key="19">
    <source>
        <dbReference type="RuleBase" id="RU003926"/>
    </source>
</evidence>
<reference evidence="20" key="1">
    <citation type="submission" date="2011-03" db="EMBL/GenBank/DDBJ databases">
        <title>The Genome Sequence of Nematocida sp1 strain ERTm2.</title>
        <authorList>
            <consortium name="The Broad Institute Genome Sequencing Platform"/>
            <consortium name="The Broad Institute Genome Sequencing Center for Infectious Disease"/>
            <person name="Cuomo C."/>
            <person name="Troemel E."/>
            <person name="Young S.K."/>
            <person name="Zeng Q."/>
            <person name="Gargeya S."/>
            <person name="Fitzgerald M."/>
            <person name="Haas B."/>
            <person name="Abouelleil A."/>
            <person name="Alvarado L."/>
            <person name="Arachchi H.M."/>
            <person name="Berlin A."/>
            <person name="Brown A."/>
            <person name="Chapman S.B."/>
            <person name="Chen Z."/>
            <person name="Dunbar C."/>
            <person name="Freedman E."/>
            <person name="Gearin G."/>
            <person name="Gellesch M."/>
            <person name="Goldberg J."/>
            <person name="Griggs A."/>
            <person name="Gujja S."/>
            <person name="Heilman E.R."/>
            <person name="Heiman D."/>
            <person name="Howarth C."/>
            <person name="Larson L."/>
            <person name="Lui A."/>
            <person name="MacDonald P.J.P."/>
            <person name="Mehta T."/>
            <person name="Montmayeur A."/>
            <person name="Murphy C."/>
            <person name="Neiman D."/>
            <person name="Pearson M."/>
            <person name="Priest M."/>
            <person name="Roberts A."/>
            <person name="Saif S."/>
            <person name="Shea T."/>
            <person name="Shenoy N."/>
            <person name="Sisk P."/>
            <person name="Stolte C."/>
            <person name="Sykes S."/>
            <person name="White J."/>
            <person name="Yandava C."/>
            <person name="Wortman J."/>
            <person name="Nusbaum C."/>
            <person name="Birren B."/>
        </authorList>
    </citation>
    <scope>NUCLEOTIDE SEQUENCE</scope>
    <source>
        <strain evidence="20">ERTm2</strain>
    </source>
</reference>
<reference evidence="21 22" key="3">
    <citation type="journal article" date="2014" name="Genome Announc.">
        <title>Genome Sequence of the Microsporidian Species Nematocida sp1 Strain ERTm6 (ATCC PRA-372).</title>
        <authorList>
            <person name="Bakowski M.A."/>
            <person name="Priest M."/>
            <person name="Young S."/>
            <person name="Cuomo C.A."/>
            <person name="Troemel E.R."/>
        </authorList>
    </citation>
    <scope>NUCLEOTIDE SEQUENCE [LARGE SCALE GENOMIC DNA]</scope>
    <source>
        <strain evidence="21 22">ERTm6</strain>
    </source>
</reference>
<dbReference type="PANTHER" id="PTHR45684">
    <property type="entry name" value="RE74312P"/>
    <property type="match status" value="1"/>
</dbReference>
<reference evidence="21" key="2">
    <citation type="submission" date="2012-10" db="EMBL/GenBank/DDBJ databases">
        <authorList>
            <consortium name="The Broad Institute Genome Sequencing Platform"/>
            <consortium name="The Broad Institute Genome Sequencing Center for Infectious Disease"/>
            <person name="Cuomo C."/>
            <person name="Troemel E."/>
            <person name="Walker B."/>
            <person name="Young S.K."/>
            <person name="Zeng Q."/>
            <person name="Gargeya S."/>
            <person name="Fitzgerald M."/>
            <person name="Haas B."/>
            <person name="Abouelleil A."/>
            <person name="Alvarado L."/>
            <person name="Arachchi H.M."/>
            <person name="Berlin A.M."/>
            <person name="Chapman S.B."/>
            <person name="Goldberg J."/>
            <person name="Griggs A."/>
            <person name="Gujja S."/>
            <person name="Hansen M."/>
            <person name="Howarth C."/>
            <person name="Imamovic A."/>
            <person name="Larimer J."/>
            <person name="McCowan C."/>
            <person name="Murphy C."/>
            <person name="Neiman D."/>
            <person name="Pearson M."/>
            <person name="Priest M."/>
            <person name="Roberts A."/>
            <person name="Saif S."/>
            <person name="Shea T."/>
            <person name="Sisk P."/>
            <person name="Sykes S."/>
            <person name="Wortman J."/>
            <person name="Nusbaum C."/>
            <person name="Birren B."/>
        </authorList>
    </citation>
    <scope>NUCLEOTIDE SEQUENCE</scope>
    <source>
        <strain evidence="21">ERTm6</strain>
    </source>
</reference>
<accession>H8ZFM1</accession>
<dbReference type="Proteomes" id="UP000005622">
    <property type="component" value="Unassembled WGS sequence"/>
</dbReference>
<keyword evidence="13 16" id="KW-0342">GTP-binding</keyword>
<evidence type="ECO:0000256" key="3">
    <source>
        <dbReference type="ARBA" id="ARBA00004397"/>
    </source>
</evidence>
<comment type="similarity">
    <text evidence="18">Belongs to the small GTPase superfamily. Arf family.</text>
</comment>
<dbReference type="SUPFAM" id="SSF52540">
    <property type="entry name" value="P-loop containing nucleoside triphosphate hydrolases"/>
    <property type="match status" value="1"/>
</dbReference>
<evidence type="ECO:0000256" key="10">
    <source>
        <dbReference type="ARBA" id="ARBA00022892"/>
    </source>
</evidence>
<keyword evidence="7 19" id="KW-0813">Transport</keyword>
<dbReference type="GO" id="GO:0005789">
    <property type="term" value="C:endoplasmic reticulum membrane"/>
    <property type="evidence" value="ECO:0007669"/>
    <property type="project" value="UniProtKB-SubCell"/>
</dbReference>
<feature type="binding site" evidence="17">
    <location>
        <position position="44"/>
    </location>
    <ligand>
        <name>Mg(2+)</name>
        <dbReference type="ChEBI" id="CHEBI:18420"/>
    </ligand>
</feature>
<feature type="binding site" evidence="16">
    <location>
        <begin position="142"/>
        <end position="145"/>
    </location>
    <ligand>
        <name>GTP</name>
        <dbReference type="ChEBI" id="CHEBI:37565"/>
    </ligand>
</feature>
<dbReference type="Gene3D" id="3.40.50.300">
    <property type="entry name" value="P-loop containing nucleotide triphosphate hydrolases"/>
    <property type="match status" value="1"/>
</dbReference>
<dbReference type="GO" id="GO:0006886">
    <property type="term" value="P:intracellular protein transport"/>
    <property type="evidence" value="ECO:0007669"/>
    <property type="project" value="InterPro"/>
</dbReference>